<keyword evidence="1" id="KW-0560">Oxidoreductase</keyword>
<dbReference type="HOGENOM" id="CLU_009665_19_5_5"/>
<organism evidence="4 5">
    <name type="scientific">Rhizobium rhizogenes (strain K84 / ATCC BAA-868)</name>
    <name type="common">Agrobacterium radiobacter</name>
    <dbReference type="NCBI Taxonomy" id="311403"/>
    <lineage>
        <taxon>Bacteria</taxon>
        <taxon>Pseudomonadati</taxon>
        <taxon>Pseudomonadota</taxon>
        <taxon>Alphaproteobacteria</taxon>
        <taxon>Hyphomicrobiales</taxon>
        <taxon>Rhizobiaceae</taxon>
        <taxon>Rhizobium/Agrobacterium group</taxon>
        <taxon>Rhizobium</taxon>
    </lineage>
</organism>
<protein>
    <submittedName>
        <fullName evidence="4">Monooxygenase</fullName>
    </submittedName>
</protein>
<evidence type="ECO:0000259" key="3">
    <source>
        <dbReference type="Pfam" id="PF01494"/>
    </source>
</evidence>
<sequence>MATIEKVLIVGGGISGLCLAIALRERNIEVDIAEIKTEWTVYGVGIIQQSNVVRAMADLGIVDKYLAAAFPFEQPCIYAPDGSLAAKLPALRLAGPNYPANLGVSRLALHQVLTQEAQERNARVHLGLTLKGLDQDEQEVSVTFSDGSVERYDLVVGADGVYSRVRMLLFGDRYTPRYTGQAVWRHNFPRPKEMDHLCAFPTPNGNAGLCPLSDDLMYMFVTSSEPGNPYHREEDLPGLMRDRLKGYGGIIGELRETIHDPKEIVYRPMEVLFVEEPWHKGRVVLIGDAAHATTPHLAQGAGLAIEDAVVLADELNTKPTIEVALQRFHERRYDRCKTICEGSIQVGEWELNHSPEADHKGMLLKMITLAAQPI</sequence>
<dbReference type="Proteomes" id="UP000001600">
    <property type="component" value="Plasmid pAtK84c"/>
</dbReference>
<dbReference type="PRINTS" id="PR00420">
    <property type="entry name" value="RNGMNOXGNASE"/>
</dbReference>
<dbReference type="PANTHER" id="PTHR13789">
    <property type="entry name" value="MONOOXYGENASE"/>
    <property type="match status" value="1"/>
</dbReference>
<feature type="domain" description="FAD-binding" evidence="3">
    <location>
        <begin position="6"/>
        <end position="316"/>
    </location>
</feature>
<proteinExistence type="predicted"/>
<dbReference type="PANTHER" id="PTHR13789:SF309">
    <property type="entry name" value="PUTATIVE (AFU_ORTHOLOGUE AFUA_6G14510)-RELATED"/>
    <property type="match status" value="1"/>
</dbReference>
<dbReference type="Gene3D" id="3.50.50.60">
    <property type="entry name" value="FAD/NAD(P)-binding domain"/>
    <property type="match status" value="1"/>
</dbReference>
<accession>B9JQA0</accession>
<geneLocation type="plasmid" evidence="4 5">
    <name>pAtK84c</name>
</geneLocation>
<dbReference type="GO" id="GO:0004497">
    <property type="term" value="F:monooxygenase activity"/>
    <property type="evidence" value="ECO:0007669"/>
    <property type="project" value="UniProtKB-KW"/>
</dbReference>
<dbReference type="GO" id="GO:0071949">
    <property type="term" value="F:FAD binding"/>
    <property type="evidence" value="ECO:0007669"/>
    <property type="project" value="InterPro"/>
</dbReference>
<evidence type="ECO:0000313" key="4">
    <source>
        <dbReference type="EMBL" id="ACM31319.1"/>
    </source>
</evidence>
<gene>
    <name evidence="4" type="ordered locus">Arad_12321</name>
</gene>
<reference evidence="4 5" key="1">
    <citation type="journal article" date="2009" name="J. Bacteriol.">
        <title>Genome sequences of three Agrobacterium biovars help elucidate the evolution of multichromosome genomes in bacteria.</title>
        <authorList>
            <person name="Slater S.C."/>
            <person name="Goldman B.S."/>
            <person name="Goodner B."/>
            <person name="Setubal J.C."/>
            <person name="Farrand S.K."/>
            <person name="Nester E.W."/>
            <person name="Burr T.J."/>
            <person name="Banta L."/>
            <person name="Dickerman A.W."/>
            <person name="Paulsen I."/>
            <person name="Otten L."/>
            <person name="Suen G."/>
            <person name="Welch R."/>
            <person name="Almeida N.F."/>
            <person name="Arnold F."/>
            <person name="Burton O.T."/>
            <person name="Du Z."/>
            <person name="Ewing A."/>
            <person name="Godsy E."/>
            <person name="Heisel S."/>
            <person name="Houmiel K.L."/>
            <person name="Jhaveri J."/>
            <person name="Lu J."/>
            <person name="Miller N.M."/>
            <person name="Norton S."/>
            <person name="Chen Q."/>
            <person name="Phoolcharoen W."/>
            <person name="Ohlin V."/>
            <person name="Ondrusek D."/>
            <person name="Pride N."/>
            <person name="Stricklin S.L."/>
            <person name="Sun J."/>
            <person name="Wheeler C."/>
            <person name="Wilson L."/>
            <person name="Zhu H."/>
            <person name="Wood D.W."/>
        </authorList>
    </citation>
    <scope>NUCLEOTIDE SEQUENCE [LARGE SCALE GENOMIC DNA]</scope>
    <source>
        <strain evidence="5">K84 / ATCC BAA-868</strain>
        <plasmid evidence="4 5">pAtK84c</plasmid>
    </source>
</reference>
<dbReference type="SUPFAM" id="SSF51905">
    <property type="entry name" value="FAD/NAD(P)-binding domain"/>
    <property type="match status" value="1"/>
</dbReference>
<dbReference type="Pfam" id="PF01494">
    <property type="entry name" value="FAD_binding_3"/>
    <property type="match status" value="1"/>
</dbReference>
<dbReference type="InterPro" id="IPR002938">
    <property type="entry name" value="FAD-bd"/>
</dbReference>
<name>B9JQA0_RHIR8</name>
<dbReference type="RefSeq" id="WP_012653311.1">
    <property type="nucleotide sequence ID" value="NC_011987.1"/>
</dbReference>
<keyword evidence="2 4" id="KW-0503">Monooxygenase</keyword>
<dbReference type="InterPro" id="IPR036188">
    <property type="entry name" value="FAD/NAD-bd_sf"/>
</dbReference>
<dbReference type="EMBL" id="CP000631">
    <property type="protein sequence ID" value="ACM31319.1"/>
    <property type="molecule type" value="Genomic_DNA"/>
</dbReference>
<evidence type="ECO:0000313" key="5">
    <source>
        <dbReference type="Proteomes" id="UP000001600"/>
    </source>
</evidence>
<dbReference type="InterPro" id="IPR050493">
    <property type="entry name" value="FAD-dep_Monooxygenase_BioMet"/>
</dbReference>
<evidence type="ECO:0000256" key="1">
    <source>
        <dbReference type="ARBA" id="ARBA00023002"/>
    </source>
</evidence>
<keyword evidence="4" id="KW-0614">Plasmid</keyword>
<dbReference type="AlphaFoldDB" id="B9JQA0"/>
<evidence type="ECO:0000256" key="2">
    <source>
        <dbReference type="ARBA" id="ARBA00023033"/>
    </source>
</evidence>
<dbReference type="NCBIfam" id="NF005313">
    <property type="entry name" value="PRK06847.1"/>
    <property type="match status" value="1"/>
</dbReference>
<dbReference type="KEGG" id="ara:Arad_12321"/>